<dbReference type="Pfam" id="PF00440">
    <property type="entry name" value="TetR_N"/>
    <property type="match status" value="1"/>
</dbReference>
<dbReference type="GO" id="GO:0003677">
    <property type="term" value="F:DNA binding"/>
    <property type="evidence" value="ECO:0007669"/>
    <property type="project" value="UniProtKB-UniRule"/>
</dbReference>
<feature type="domain" description="HTH tetR-type" evidence="4">
    <location>
        <begin position="9"/>
        <end position="69"/>
    </location>
</feature>
<dbReference type="AlphaFoldDB" id="A0A6N8FMW0"/>
<dbReference type="PROSITE" id="PS50977">
    <property type="entry name" value="HTH_TETR_2"/>
    <property type="match status" value="1"/>
</dbReference>
<protein>
    <submittedName>
        <fullName evidence="5">TetR family transcriptional regulator</fullName>
    </submittedName>
</protein>
<proteinExistence type="predicted"/>
<accession>A0A6N8FMW0</accession>
<evidence type="ECO:0000313" key="6">
    <source>
        <dbReference type="Proteomes" id="UP000469125"/>
    </source>
</evidence>
<dbReference type="Proteomes" id="UP000469125">
    <property type="component" value="Unassembled WGS sequence"/>
</dbReference>
<keyword evidence="1" id="KW-0678">Repressor</keyword>
<keyword evidence="6" id="KW-1185">Reference proteome</keyword>
<dbReference type="PANTHER" id="PTHR43479:SF21">
    <property type="entry name" value="TRANSCRIPTIONAL REGULATOR, TETR FAMILY"/>
    <property type="match status" value="1"/>
</dbReference>
<feature type="DNA-binding region" description="H-T-H motif" evidence="3">
    <location>
        <begin position="32"/>
        <end position="51"/>
    </location>
</feature>
<keyword evidence="2 3" id="KW-0238">DNA-binding</keyword>
<dbReference type="PRINTS" id="PR00455">
    <property type="entry name" value="HTHTETR"/>
</dbReference>
<evidence type="ECO:0000313" key="5">
    <source>
        <dbReference type="EMBL" id="MUK90531.1"/>
    </source>
</evidence>
<evidence type="ECO:0000256" key="1">
    <source>
        <dbReference type="ARBA" id="ARBA00022491"/>
    </source>
</evidence>
<reference evidence="5 6" key="1">
    <citation type="submission" date="2019-11" db="EMBL/GenBank/DDBJ databases">
        <authorList>
            <person name="Li X."/>
        </authorList>
    </citation>
    <scope>NUCLEOTIDE SEQUENCE [LARGE SCALE GENOMIC DNA]</scope>
    <source>
        <strain evidence="5 6">L9</strain>
    </source>
</reference>
<comment type="caution">
    <text evidence="5">The sequence shown here is derived from an EMBL/GenBank/DDBJ whole genome shotgun (WGS) entry which is preliminary data.</text>
</comment>
<dbReference type="RefSeq" id="WP_155671411.1">
    <property type="nucleotide sequence ID" value="NZ_WOCA01000023.1"/>
</dbReference>
<sequence>MNGYEKRRNEKKKQIIHALTDLVGTRNLREIGVREIAERAGVSPASIYNFFGSKEELAKQVFYEATEEIIKEFQELFEDVDIPFNEKINKTLTISSKNQEMLNSEGLKNFMFEDSDFKQYIEELSKEKIIPMFMKLIEQGKVEGVIKQGVSAKAIIMYMNSLTTMMSNPEIRENLDVELRKEMTYLFMYGIFGSEPTE</sequence>
<gene>
    <name evidence="5" type="ORF">GMD78_19425</name>
</gene>
<name>A0A6N8FMW0_9BACI</name>
<evidence type="ECO:0000259" key="4">
    <source>
        <dbReference type="PROSITE" id="PS50977"/>
    </source>
</evidence>
<dbReference type="InterPro" id="IPR009057">
    <property type="entry name" value="Homeodomain-like_sf"/>
</dbReference>
<organism evidence="5 6">
    <name type="scientific">Ornithinibacillus caprae</name>
    <dbReference type="NCBI Taxonomy" id="2678566"/>
    <lineage>
        <taxon>Bacteria</taxon>
        <taxon>Bacillati</taxon>
        <taxon>Bacillota</taxon>
        <taxon>Bacilli</taxon>
        <taxon>Bacillales</taxon>
        <taxon>Bacillaceae</taxon>
        <taxon>Ornithinibacillus</taxon>
    </lineage>
</organism>
<evidence type="ECO:0000256" key="3">
    <source>
        <dbReference type="PROSITE-ProRule" id="PRU00335"/>
    </source>
</evidence>
<dbReference type="EMBL" id="WOCA01000023">
    <property type="protein sequence ID" value="MUK90531.1"/>
    <property type="molecule type" value="Genomic_DNA"/>
</dbReference>
<dbReference type="InterPro" id="IPR001647">
    <property type="entry name" value="HTH_TetR"/>
</dbReference>
<dbReference type="SUPFAM" id="SSF46689">
    <property type="entry name" value="Homeodomain-like"/>
    <property type="match status" value="1"/>
</dbReference>
<dbReference type="InterPro" id="IPR050624">
    <property type="entry name" value="HTH-type_Tx_Regulator"/>
</dbReference>
<dbReference type="Gene3D" id="1.10.357.10">
    <property type="entry name" value="Tetracycline Repressor, domain 2"/>
    <property type="match status" value="1"/>
</dbReference>
<dbReference type="PANTHER" id="PTHR43479">
    <property type="entry name" value="ACREF/ENVCD OPERON REPRESSOR-RELATED"/>
    <property type="match status" value="1"/>
</dbReference>
<evidence type="ECO:0000256" key="2">
    <source>
        <dbReference type="ARBA" id="ARBA00023125"/>
    </source>
</evidence>